<dbReference type="Proteomes" id="UP000273786">
    <property type="component" value="Unassembled WGS sequence"/>
</dbReference>
<dbReference type="OrthoDB" id="9785312at2"/>
<comment type="caution">
    <text evidence="4">The sequence shown here is derived from an EMBL/GenBank/DDBJ whole genome shotgun (WGS) entry which is preliminary data.</text>
</comment>
<name>A0A3P3EKJ8_9HYPH</name>
<dbReference type="Gene3D" id="3.40.50.300">
    <property type="entry name" value="P-loop containing nucleotide triphosphate hydrolases"/>
    <property type="match status" value="1"/>
</dbReference>
<accession>A0A3P3EKJ8</accession>
<dbReference type="SUPFAM" id="SSF52540">
    <property type="entry name" value="P-loop containing nucleoside triphosphate hydrolases"/>
    <property type="match status" value="1"/>
</dbReference>
<evidence type="ECO:0000313" key="4">
    <source>
        <dbReference type="EMBL" id="RRH86914.1"/>
    </source>
</evidence>
<dbReference type="AlphaFoldDB" id="A0A3P3EKJ8"/>
<dbReference type="GO" id="GO:0005737">
    <property type="term" value="C:cytoplasm"/>
    <property type="evidence" value="ECO:0007669"/>
    <property type="project" value="TreeGrafter"/>
</dbReference>
<dbReference type="InterPro" id="IPR029787">
    <property type="entry name" value="Nucleotide_cyclase"/>
</dbReference>
<organism evidence="4 5">
    <name type="scientific">Mesorhizobium tamadayense</name>
    <dbReference type="NCBI Taxonomy" id="425306"/>
    <lineage>
        <taxon>Bacteria</taxon>
        <taxon>Pseudomonadati</taxon>
        <taxon>Pseudomonadota</taxon>
        <taxon>Alphaproteobacteria</taxon>
        <taxon>Hyphomicrobiales</taxon>
        <taxon>Phyllobacteriaceae</taxon>
        <taxon>Mesorhizobium</taxon>
    </lineage>
</organism>
<dbReference type="PROSITE" id="PS50125">
    <property type="entry name" value="GUANYLATE_CYCLASE_2"/>
    <property type="match status" value="1"/>
</dbReference>
<dbReference type="Gene3D" id="3.30.70.1230">
    <property type="entry name" value="Nucleotide cyclase"/>
    <property type="match status" value="1"/>
</dbReference>
<proteinExistence type="predicted"/>
<reference evidence="4 5" key="1">
    <citation type="submission" date="2018-11" db="EMBL/GenBank/DDBJ databases">
        <title>the genome of Mesorhizobium tamadayense DSM 28320.</title>
        <authorList>
            <person name="Gao J."/>
        </authorList>
    </citation>
    <scope>NUCLEOTIDE SEQUENCE [LARGE SCALE GENOMIC DNA]</scope>
    <source>
        <strain evidence="4 5">DSM 28320</strain>
    </source>
</reference>
<keyword evidence="2" id="KW-0067">ATP-binding</keyword>
<dbReference type="PANTHER" id="PTHR16305">
    <property type="entry name" value="TESTICULAR SOLUBLE ADENYLYL CYCLASE"/>
    <property type="match status" value="1"/>
</dbReference>
<dbReference type="Pfam" id="PF00211">
    <property type="entry name" value="Guanylate_cyc"/>
    <property type="match status" value="1"/>
</dbReference>
<evidence type="ECO:0000256" key="1">
    <source>
        <dbReference type="ARBA" id="ARBA00022741"/>
    </source>
</evidence>
<feature type="domain" description="Guanylate cyclase" evidence="3">
    <location>
        <begin position="1"/>
        <end position="81"/>
    </location>
</feature>
<dbReference type="PANTHER" id="PTHR16305:SF28">
    <property type="entry name" value="GUANYLATE CYCLASE DOMAIN-CONTAINING PROTEIN"/>
    <property type="match status" value="1"/>
</dbReference>
<dbReference type="EMBL" id="RQXT01000121">
    <property type="protein sequence ID" value="RRH86914.1"/>
    <property type="molecule type" value="Genomic_DNA"/>
</dbReference>
<keyword evidence="1" id="KW-0547">Nucleotide-binding</keyword>
<dbReference type="GO" id="GO:0035556">
    <property type="term" value="P:intracellular signal transduction"/>
    <property type="evidence" value="ECO:0007669"/>
    <property type="project" value="InterPro"/>
</dbReference>
<dbReference type="InterPro" id="IPR027417">
    <property type="entry name" value="P-loop_NTPase"/>
</dbReference>
<dbReference type="GO" id="GO:0009190">
    <property type="term" value="P:cyclic nucleotide biosynthetic process"/>
    <property type="evidence" value="ECO:0007669"/>
    <property type="project" value="InterPro"/>
</dbReference>
<dbReference type="Pfam" id="PF13191">
    <property type="entry name" value="AAA_16"/>
    <property type="match status" value="1"/>
</dbReference>
<dbReference type="InterPro" id="IPR041664">
    <property type="entry name" value="AAA_16"/>
</dbReference>
<dbReference type="GO" id="GO:0005524">
    <property type="term" value="F:ATP binding"/>
    <property type="evidence" value="ECO:0007669"/>
    <property type="project" value="UniProtKB-KW"/>
</dbReference>
<keyword evidence="5" id="KW-1185">Reference proteome</keyword>
<evidence type="ECO:0000256" key="2">
    <source>
        <dbReference type="ARBA" id="ARBA00022840"/>
    </source>
</evidence>
<dbReference type="CDD" id="cd07302">
    <property type="entry name" value="CHD"/>
    <property type="match status" value="1"/>
</dbReference>
<dbReference type="SUPFAM" id="SSF55073">
    <property type="entry name" value="Nucleotide cyclase"/>
    <property type="match status" value="1"/>
</dbReference>
<sequence length="203" mass="21956">MGDGVLVYFGFPQAHEDAAEQAARAGLALVEAVPRLQGSEPLRVRIGISTGQVVVGDLITSGEGQERGVVGETPNLAARLQTLAEPNVVLIAQQTRQLLGDLFDYRDLGAIEVKGFAGKVHAYQVVAESAIESRFEALHGATPTPLVGRDEEFDLLQRHWQRAKGGEGRLVLLSGEPGIGKSRLTVALQERLANEPHTRLRYF</sequence>
<dbReference type="InterPro" id="IPR001054">
    <property type="entry name" value="A/G_cyclase"/>
</dbReference>
<evidence type="ECO:0000313" key="5">
    <source>
        <dbReference type="Proteomes" id="UP000273786"/>
    </source>
</evidence>
<feature type="non-terminal residue" evidence="4">
    <location>
        <position position="203"/>
    </location>
</feature>
<protein>
    <submittedName>
        <fullName evidence="4">Adenylate/guanylate cyclase domain-containing protein</fullName>
    </submittedName>
</protein>
<gene>
    <name evidence="4" type="ORF">EH240_36555</name>
</gene>
<evidence type="ECO:0000259" key="3">
    <source>
        <dbReference type="PROSITE" id="PS50125"/>
    </source>
</evidence>
<dbReference type="GO" id="GO:0004016">
    <property type="term" value="F:adenylate cyclase activity"/>
    <property type="evidence" value="ECO:0007669"/>
    <property type="project" value="TreeGrafter"/>
</dbReference>